<dbReference type="AlphaFoldDB" id="A0A1D2MED2"/>
<dbReference type="PANTHER" id="PTHR10782:SF4">
    <property type="entry name" value="TONALLI, ISOFORM E"/>
    <property type="match status" value="1"/>
</dbReference>
<protein>
    <submittedName>
        <fullName evidence="1">E3 SUMO-protein ligase PIAS1</fullName>
    </submittedName>
</protein>
<evidence type="ECO:0000313" key="1">
    <source>
        <dbReference type="EMBL" id="ODM91376.1"/>
    </source>
</evidence>
<gene>
    <name evidence="1" type="ORF">Ocin01_15306</name>
</gene>
<dbReference type="GO" id="GO:0000785">
    <property type="term" value="C:chromatin"/>
    <property type="evidence" value="ECO:0007669"/>
    <property type="project" value="TreeGrafter"/>
</dbReference>
<dbReference type="Gene3D" id="3.30.40.10">
    <property type="entry name" value="Zinc/RING finger domain, C3HC4 (zinc finger)"/>
    <property type="match status" value="1"/>
</dbReference>
<dbReference type="InterPro" id="IPR013083">
    <property type="entry name" value="Znf_RING/FYVE/PHD"/>
</dbReference>
<sequence>MQVENGPATPIAISNMKSLDRVSNVMKLAWHHDNNSKIKNYAVSINLMKRRTGKELVQRLRSLGVRDKQWTLAMNEFTVSCSSCKHLQCFDAETFICMQEKKPFRVFKCPVCNQHINFDDFRIDGYFVELLGKLAPGANLNIEIEPDGTWAPAKTEKERTRALLRHHLEATTSMIQSI</sequence>
<keyword evidence="1" id="KW-0436">Ligase</keyword>
<dbReference type="GO" id="GO:0016925">
    <property type="term" value="P:protein sumoylation"/>
    <property type="evidence" value="ECO:0007669"/>
    <property type="project" value="TreeGrafter"/>
</dbReference>
<dbReference type="GO" id="GO:0016874">
    <property type="term" value="F:ligase activity"/>
    <property type="evidence" value="ECO:0007669"/>
    <property type="project" value="UniProtKB-KW"/>
</dbReference>
<dbReference type="EMBL" id="LJIJ01001577">
    <property type="protein sequence ID" value="ODM91376.1"/>
    <property type="molecule type" value="Genomic_DNA"/>
</dbReference>
<dbReference type="Proteomes" id="UP000094527">
    <property type="component" value="Unassembled WGS sequence"/>
</dbReference>
<keyword evidence="2" id="KW-1185">Reference proteome</keyword>
<dbReference type="PANTHER" id="PTHR10782">
    <property type="entry name" value="ZINC FINGER MIZ DOMAIN-CONTAINING PROTEIN"/>
    <property type="match status" value="1"/>
</dbReference>
<comment type="caution">
    <text evidence="1">The sequence shown here is derived from an EMBL/GenBank/DDBJ whole genome shotgun (WGS) entry which is preliminary data.</text>
</comment>
<evidence type="ECO:0000313" key="2">
    <source>
        <dbReference type="Proteomes" id="UP000094527"/>
    </source>
</evidence>
<dbReference type="OrthoDB" id="10263264at2759"/>
<dbReference type="GO" id="GO:0061665">
    <property type="term" value="F:SUMO ligase activity"/>
    <property type="evidence" value="ECO:0007669"/>
    <property type="project" value="TreeGrafter"/>
</dbReference>
<reference evidence="1 2" key="1">
    <citation type="journal article" date="2016" name="Genome Biol. Evol.">
        <title>Gene Family Evolution Reflects Adaptation to Soil Environmental Stressors in the Genome of the Collembolan Orchesella cincta.</title>
        <authorList>
            <person name="Faddeeva-Vakhrusheva A."/>
            <person name="Derks M.F."/>
            <person name="Anvar S.Y."/>
            <person name="Agamennone V."/>
            <person name="Suring W."/>
            <person name="Smit S."/>
            <person name="van Straalen N.M."/>
            <person name="Roelofs D."/>
        </authorList>
    </citation>
    <scope>NUCLEOTIDE SEQUENCE [LARGE SCALE GENOMIC DNA]</scope>
    <source>
        <tissue evidence="1">Mixed pool</tissue>
    </source>
</reference>
<accession>A0A1D2MED2</accession>
<organism evidence="1 2">
    <name type="scientific">Orchesella cincta</name>
    <name type="common">Springtail</name>
    <name type="synonym">Podura cincta</name>
    <dbReference type="NCBI Taxonomy" id="48709"/>
    <lineage>
        <taxon>Eukaryota</taxon>
        <taxon>Metazoa</taxon>
        <taxon>Ecdysozoa</taxon>
        <taxon>Arthropoda</taxon>
        <taxon>Hexapoda</taxon>
        <taxon>Collembola</taxon>
        <taxon>Entomobryomorpha</taxon>
        <taxon>Entomobryoidea</taxon>
        <taxon>Orchesellidae</taxon>
        <taxon>Orchesellinae</taxon>
        <taxon>Orchesella</taxon>
    </lineage>
</organism>
<proteinExistence type="predicted"/>
<name>A0A1D2MED2_ORCCI</name>
<dbReference type="STRING" id="48709.A0A1D2MED2"/>